<evidence type="ECO:0000259" key="1">
    <source>
        <dbReference type="PROSITE" id="PS50181"/>
    </source>
</evidence>
<dbReference type="Proteomes" id="UP001218218">
    <property type="component" value="Unassembled WGS sequence"/>
</dbReference>
<dbReference type="SUPFAM" id="SSF81383">
    <property type="entry name" value="F-box domain"/>
    <property type="match status" value="1"/>
</dbReference>
<name>A0AAD7F6N2_9AGAR</name>
<protein>
    <recommendedName>
        <fullName evidence="1">F-box domain-containing protein</fullName>
    </recommendedName>
</protein>
<comment type="caution">
    <text evidence="2">The sequence shown here is derived from an EMBL/GenBank/DDBJ whole genome shotgun (WGS) entry which is preliminary data.</text>
</comment>
<dbReference type="InterPro" id="IPR001810">
    <property type="entry name" value="F-box_dom"/>
</dbReference>
<feature type="domain" description="F-box" evidence="1">
    <location>
        <begin position="1"/>
        <end position="48"/>
    </location>
</feature>
<dbReference type="InterPro" id="IPR036047">
    <property type="entry name" value="F-box-like_dom_sf"/>
</dbReference>
<dbReference type="AlphaFoldDB" id="A0AAD7F6N2"/>
<evidence type="ECO:0000313" key="3">
    <source>
        <dbReference type="Proteomes" id="UP001218218"/>
    </source>
</evidence>
<organism evidence="2 3">
    <name type="scientific">Mycena albidolilacea</name>
    <dbReference type="NCBI Taxonomy" id="1033008"/>
    <lineage>
        <taxon>Eukaryota</taxon>
        <taxon>Fungi</taxon>
        <taxon>Dikarya</taxon>
        <taxon>Basidiomycota</taxon>
        <taxon>Agaricomycotina</taxon>
        <taxon>Agaricomycetes</taxon>
        <taxon>Agaricomycetidae</taxon>
        <taxon>Agaricales</taxon>
        <taxon>Marasmiineae</taxon>
        <taxon>Mycenaceae</taxon>
        <taxon>Mycena</taxon>
    </lineage>
</organism>
<gene>
    <name evidence="2" type="ORF">DFH08DRAFT_830913</name>
</gene>
<dbReference type="EMBL" id="JARIHO010000001">
    <property type="protein sequence ID" value="KAJ7368261.1"/>
    <property type="molecule type" value="Genomic_DNA"/>
</dbReference>
<dbReference type="SUPFAM" id="SSF69322">
    <property type="entry name" value="Tricorn protease domain 2"/>
    <property type="match status" value="1"/>
</dbReference>
<accession>A0AAD7F6N2</accession>
<dbReference type="CDD" id="cd09917">
    <property type="entry name" value="F-box_SF"/>
    <property type="match status" value="1"/>
</dbReference>
<proteinExistence type="predicted"/>
<evidence type="ECO:0000313" key="2">
    <source>
        <dbReference type="EMBL" id="KAJ7368261.1"/>
    </source>
</evidence>
<dbReference type="PROSITE" id="PS50181">
    <property type="entry name" value="FBOX"/>
    <property type="match status" value="1"/>
</dbReference>
<sequence length="498" mass="55991">MSILQKIPPELLEAVCHRLDAPSIVRFTQVSRQLWHIFLQSSALQYKVQLELAGFCDGQLTTGSAARLDMLKAHQAAWASFDCTCSAKTTVKMDGEYWELVGNVLATYKPERGFFFQRIPSALRQVPPAEWCITTDLPARIEDFSLDLSQDLLLVVEATSSRSPVVHLLSLKTGRPHPLARNAHLSKDVDAQGSSPCFNFQIRIFGEYIGLMADLDDDAGGAELLVWQWKTGVLKQMDLCGDEMTSFAFLTESRLLLCAVVDSQPELRVLNIEGPTEYFYFRLPALSPNAARIAVEMMIHTEPPPSWPAETQLDEPFTICHSDRLFVVSLRGFGWGTSFEPTFMLCVRLSTLLGLMENPSEDRTIAWDRWGPSNTCMLRVPRLTDTWVCFVYGQRCVIQTTNTRCQIIDFNPFTARKRTLTVDKRRRMFGHPVTTSAPFAVHSMEISPSAAVMLAEDGVVTVSVRPRLPFVETTLTGDVMHAAGRRLVHNFFSVIRCF</sequence>
<keyword evidence="3" id="KW-1185">Reference proteome</keyword>
<reference evidence="2" key="1">
    <citation type="submission" date="2023-03" db="EMBL/GenBank/DDBJ databases">
        <title>Massive genome expansion in bonnet fungi (Mycena s.s.) driven by repeated elements and novel gene families across ecological guilds.</title>
        <authorList>
            <consortium name="Lawrence Berkeley National Laboratory"/>
            <person name="Harder C.B."/>
            <person name="Miyauchi S."/>
            <person name="Viragh M."/>
            <person name="Kuo A."/>
            <person name="Thoen E."/>
            <person name="Andreopoulos B."/>
            <person name="Lu D."/>
            <person name="Skrede I."/>
            <person name="Drula E."/>
            <person name="Henrissat B."/>
            <person name="Morin E."/>
            <person name="Kohler A."/>
            <person name="Barry K."/>
            <person name="LaButti K."/>
            <person name="Morin E."/>
            <person name="Salamov A."/>
            <person name="Lipzen A."/>
            <person name="Mereny Z."/>
            <person name="Hegedus B."/>
            <person name="Baldrian P."/>
            <person name="Stursova M."/>
            <person name="Weitz H."/>
            <person name="Taylor A."/>
            <person name="Grigoriev I.V."/>
            <person name="Nagy L.G."/>
            <person name="Martin F."/>
            <person name="Kauserud H."/>
        </authorList>
    </citation>
    <scope>NUCLEOTIDE SEQUENCE</scope>
    <source>
        <strain evidence="2">CBHHK002</strain>
    </source>
</reference>